<evidence type="ECO:0000256" key="1">
    <source>
        <dbReference type="SAM" id="MobiDB-lite"/>
    </source>
</evidence>
<keyword evidence="3" id="KW-1185">Reference proteome</keyword>
<protein>
    <submittedName>
        <fullName evidence="2">Uncharacterized protein</fullName>
    </submittedName>
</protein>
<dbReference type="Proteomes" id="UP001371456">
    <property type="component" value="Unassembled WGS sequence"/>
</dbReference>
<evidence type="ECO:0000313" key="2">
    <source>
        <dbReference type="EMBL" id="KAK6796296.1"/>
    </source>
</evidence>
<comment type="caution">
    <text evidence="2">The sequence shown here is derived from an EMBL/GenBank/DDBJ whole genome shotgun (WGS) entry which is preliminary data.</text>
</comment>
<feature type="compositionally biased region" description="Basic residues" evidence="1">
    <location>
        <begin position="1"/>
        <end position="14"/>
    </location>
</feature>
<feature type="compositionally biased region" description="Basic and acidic residues" evidence="1">
    <location>
        <begin position="34"/>
        <end position="45"/>
    </location>
</feature>
<reference evidence="2 3" key="1">
    <citation type="submission" date="2024-02" db="EMBL/GenBank/DDBJ databases">
        <title>de novo genome assembly of Solanum bulbocastanum strain 11H21.</title>
        <authorList>
            <person name="Hosaka A.J."/>
        </authorList>
    </citation>
    <scope>NUCLEOTIDE SEQUENCE [LARGE SCALE GENOMIC DNA]</scope>
    <source>
        <tissue evidence="2">Young leaves</tissue>
    </source>
</reference>
<evidence type="ECO:0000313" key="3">
    <source>
        <dbReference type="Proteomes" id="UP001371456"/>
    </source>
</evidence>
<organism evidence="2 3">
    <name type="scientific">Solanum bulbocastanum</name>
    <name type="common">Wild potato</name>
    <dbReference type="NCBI Taxonomy" id="147425"/>
    <lineage>
        <taxon>Eukaryota</taxon>
        <taxon>Viridiplantae</taxon>
        <taxon>Streptophyta</taxon>
        <taxon>Embryophyta</taxon>
        <taxon>Tracheophyta</taxon>
        <taxon>Spermatophyta</taxon>
        <taxon>Magnoliopsida</taxon>
        <taxon>eudicotyledons</taxon>
        <taxon>Gunneridae</taxon>
        <taxon>Pentapetalae</taxon>
        <taxon>asterids</taxon>
        <taxon>lamiids</taxon>
        <taxon>Solanales</taxon>
        <taxon>Solanaceae</taxon>
        <taxon>Solanoideae</taxon>
        <taxon>Solaneae</taxon>
        <taxon>Solanum</taxon>
    </lineage>
</organism>
<sequence length="143" mass="16494">MIRGNKVKSMHKKEYKNLTTSNTSMDSNNNVSESEMKEASSDGHVNIEHITTDEVEAPIEENTKGINNEKQIQICTVQNGLTDHTYKSKMTNVIDQRPLQVVTVAEGRFPPDFIQKQVWQIERDTRQENMVGKWLVQIRNHIQ</sequence>
<proteinExistence type="predicted"/>
<feature type="compositionally biased region" description="Low complexity" evidence="1">
    <location>
        <begin position="17"/>
        <end position="30"/>
    </location>
</feature>
<accession>A0AAN8U4Z9</accession>
<name>A0AAN8U4Z9_SOLBU</name>
<feature type="region of interest" description="Disordered" evidence="1">
    <location>
        <begin position="1"/>
        <end position="45"/>
    </location>
</feature>
<dbReference type="AlphaFoldDB" id="A0AAN8U4Z9"/>
<gene>
    <name evidence="2" type="ORF">RDI58_003997</name>
</gene>
<dbReference type="EMBL" id="JBANQN010000002">
    <property type="protein sequence ID" value="KAK6796296.1"/>
    <property type="molecule type" value="Genomic_DNA"/>
</dbReference>